<dbReference type="OrthoDB" id="20783at2759"/>
<dbReference type="InterPro" id="IPR027484">
    <property type="entry name" value="PInositol-4-P-5-kinase_N"/>
</dbReference>
<dbReference type="Gene3D" id="3.30.810.10">
    <property type="entry name" value="2-Layer Sandwich"/>
    <property type="match status" value="1"/>
</dbReference>
<dbReference type="Gene3D" id="3.30.800.10">
    <property type="entry name" value="Phosphatidylinositol Phosphate Kinase II Beta"/>
    <property type="match status" value="1"/>
</dbReference>
<feature type="compositionally biased region" description="Polar residues" evidence="12">
    <location>
        <begin position="18"/>
        <end position="33"/>
    </location>
</feature>
<accession>A0A6A6GHU0</accession>
<gene>
    <name evidence="14" type="ORF">BDZ85DRAFT_248603</name>
</gene>
<dbReference type="GO" id="GO:0005524">
    <property type="term" value="F:ATP binding"/>
    <property type="evidence" value="ECO:0007669"/>
    <property type="project" value="UniProtKB-UniRule"/>
</dbReference>
<dbReference type="EC" id="2.7.1.68" evidence="2"/>
<keyword evidence="6 11" id="KW-0418">Kinase</keyword>
<feature type="region of interest" description="Disordered" evidence="12">
    <location>
        <begin position="88"/>
        <end position="133"/>
    </location>
</feature>
<evidence type="ECO:0000256" key="5">
    <source>
        <dbReference type="ARBA" id="ARBA00022741"/>
    </source>
</evidence>
<dbReference type="Pfam" id="PF01504">
    <property type="entry name" value="PIP5K"/>
    <property type="match status" value="1"/>
</dbReference>
<dbReference type="GO" id="GO:0046854">
    <property type="term" value="P:phosphatidylinositol phosphate biosynthetic process"/>
    <property type="evidence" value="ECO:0007669"/>
    <property type="project" value="TreeGrafter"/>
</dbReference>
<feature type="region of interest" description="Disordered" evidence="12">
    <location>
        <begin position="1"/>
        <end position="33"/>
    </location>
</feature>
<evidence type="ECO:0000256" key="8">
    <source>
        <dbReference type="ARBA" id="ARBA00078403"/>
    </source>
</evidence>
<feature type="compositionally biased region" description="Low complexity" evidence="12">
    <location>
        <begin position="101"/>
        <end position="112"/>
    </location>
</feature>
<dbReference type="PANTHER" id="PTHR23086:SF8">
    <property type="entry name" value="PHOSPHATIDYLINOSITOL 5-PHOSPHATE 4-KINASE, ISOFORM A"/>
    <property type="match status" value="1"/>
</dbReference>
<reference evidence="15" key="1">
    <citation type="journal article" date="2020" name="Stud. Mycol.">
        <title>101 Dothideomycetes genomes: A test case for predicting lifestyles and emergence of pathogens.</title>
        <authorList>
            <person name="Haridas S."/>
            <person name="Albert R."/>
            <person name="Binder M."/>
            <person name="Bloem J."/>
            <person name="LaButti K."/>
            <person name="Salamov A."/>
            <person name="Andreopoulos B."/>
            <person name="Baker S."/>
            <person name="Barry K."/>
            <person name="Bills G."/>
            <person name="Bluhm B."/>
            <person name="Cannon C."/>
            <person name="Castanera R."/>
            <person name="Culley D."/>
            <person name="Daum C."/>
            <person name="Ezra D."/>
            <person name="Gonzalez J."/>
            <person name="Henrissat B."/>
            <person name="Kuo A."/>
            <person name="Liang C."/>
            <person name="Lipzen A."/>
            <person name="Lutzoni F."/>
            <person name="Magnuson J."/>
            <person name="Mondo S."/>
            <person name="Nolan M."/>
            <person name="Ohm R."/>
            <person name="Pangilinan J."/>
            <person name="Park H.-J."/>
            <person name="Ramirez L."/>
            <person name="Alfaro M."/>
            <person name="Sun H."/>
            <person name="Tritt A."/>
            <person name="Yoshinaga Y."/>
            <person name="Zwiers L.-H."/>
            <person name="Turgeon B."/>
            <person name="Goodwin S."/>
            <person name="Spatafora J."/>
            <person name="Crous P."/>
            <person name="Grigoriev I."/>
        </authorList>
    </citation>
    <scope>NUCLEOTIDE SEQUENCE [LARGE SCALE GENOMIC DNA]</scope>
    <source>
        <strain evidence="15">CECT 20119</strain>
    </source>
</reference>
<dbReference type="InterPro" id="IPR002498">
    <property type="entry name" value="PInositol-4-P-4/5-kinase_core"/>
</dbReference>
<evidence type="ECO:0000256" key="9">
    <source>
        <dbReference type="ARBA" id="ARBA00080374"/>
    </source>
</evidence>
<dbReference type="InterPro" id="IPR023610">
    <property type="entry name" value="PInositol-4/5-P-5/4-kinase"/>
</dbReference>
<dbReference type="PROSITE" id="PS51455">
    <property type="entry name" value="PIPK"/>
    <property type="match status" value="1"/>
</dbReference>
<dbReference type="EMBL" id="ML992504">
    <property type="protein sequence ID" value="KAF2225231.1"/>
    <property type="molecule type" value="Genomic_DNA"/>
</dbReference>
<keyword evidence="5 11" id="KW-0547">Nucleotide-binding</keyword>
<keyword evidence="7 11" id="KW-0067">ATP-binding</keyword>
<dbReference type="SMART" id="SM00330">
    <property type="entry name" value="PIPKc"/>
    <property type="match status" value="1"/>
</dbReference>
<organism evidence="14 15">
    <name type="scientific">Elsinoe ampelina</name>
    <dbReference type="NCBI Taxonomy" id="302913"/>
    <lineage>
        <taxon>Eukaryota</taxon>
        <taxon>Fungi</taxon>
        <taxon>Dikarya</taxon>
        <taxon>Ascomycota</taxon>
        <taxon>Pezizomycotina</taxon>
        <taxon>Dothideomycetes</taxon>
        <taxon>Dothideomycetidae</taxon>
        <taxon>Myriangiales</taxon>
        <taxon>Elsinoaceae</taxon>
        <taxon>Elsinoe</taxon>
    </lineage>
</organism>
<evidence type="ECO:0000313" key="14">
    <source>
        <dbReference type="EMBL" id="KAF2225231.1"/>
    </source>
</evidence>
<protein>
    <recommendedName>
        <fullName evidence="2">1-phosphatidylinositol-4-phosphate 5-kinase</fullName>
        <ecNumber evidence="2">2.7.1.68</ecNumber>
    </recommendedName>
    <alternativeName>
        <fullName evidence="10">1-phosphatidylinositol 4-phosphate kinase</fullName>
    </alternativeName>
    <alternativeName>
        <fullName evidence="8">Diphosphoinositide kinase</fullName>
    </alternativeName>
    <alternativeName>
        <fullName evidence="9">PIP5K</fullName>
    </alternativeName>
</protein>
<sequence length="621" mass="71003">MFTESIKPPTKSICRPSKNYQTTANHTDTDQNCQVPDFKIPKNYQTQNQSTHSIPPTIVWSVAVSAAKAGLVHGYFMQVTNTMLNSQHGIDTSTSPRKPAGIIINGNIGQNHQNDHRQNNQAEPRPSLQQETRHSYHAEPNALVVPKQRSNTQPLDDDAARWAERIKERRISTKRRREEELDDERVLMGTKVAEGHENFETAYNMLTGIRFCVSRCNAKIDRELTTADFRERRKTNFDVLGTELTPATKYDFKFKDYAPWVFRHLREAFNIDPATYLMSLTDKYILSELGSPGKSGSFFYFSRDYKYIIKTIHHHEAKFLRKILPQYYEHVKANPDTLLSQFYGLHRVKTSTGDLFHFVIMNNLFPAHKDIHRTYDLKGSLVGREYDEKLLDNNPQATLKDLNWLNRNMHLEFGPSKGDKLKNQMERDVRFLQKLGIMDYSLLVGIHDLNRGNADNIRNKTLKVFQPGGERILSNANLPNLQPLSEAATTTSFELPNNASSTGLTSQQSNQALPNLLTRTPSKIENARKASQLRQLVKAERPVPMDQTRNRMPERQADHDSKKGTFFYGEEGGLRATNRDDRPGDEIYYLGIIDCLTKPAGRRDLGRAAGQFLVGHDGSYY</sequence>
<dbReference type="GO" id="GO:0016308">
    <property type="term" value="F:1-phosphatidylinositol-4-phosphate 5-kinase activity"/>
    <property type="evidence" value="ECO:0007669"/>
    <property type="project" value="UniProtKB-EC"/>
</dbReference>
<evidence type="ECO:0000256" key="10">
    <source>
        <dbReference type="ARBA" id="ARBA00082306"/>
    </source>
</evidence>
<evidence type="ECO:0000259" key="13">
    <source>
        <dbReference type="PROSITE" id="PS51455"/>
    </source>
</evidence>
<evidence type="ECO:0000256" key="3">
    <source>
        <dbReference type="ARBA" id="ARBA00022553"/>
    </source>
</evidence>
<proteinExistence type="predicted"/>
<keyword evidence="3" id="KW-0597">Phosphoprotein</keyword>
<dbReference type="Proteomes" id="UP000799538">
    <property type="component" value="Unassembled WGS sequence"/>
</dbReference>
<feature type="domain" description="PIPK" evidence="13">
    <location>
        <begin position="195"/>
        <end position="621"/>
    </location>
</feature>
<dbReference type="InterPro" id="IPR027483">
    <property type="entry name" value="PInositol-4-P-4/5-kinase_C_sf"/>
</dbReference>
<dbReference type="PANTHER" id="PTHR23086">
    <property type="entry name" value="PHOSPHATIDYLINOSITOL-4-PHOSPHATE 5-KINASE"/>
    <property type="match status" value="1"/>
</dbReference>
<dbReference type="CDD" id="cd17303">
    <property type="entry name" value="PIPKc_PIP5K_yeast_like"/>
    <property type="match status" value="1"/>
</dbReference>
<dbReference type="FunFam" id="3.30.800.10:FF:000009">
    <property type="entry name" value="Phosphatidylinositol 4-phosphate 5-kinase its3"/>
    <property type="match status" value="1"/>
</dbReference>
<evidence type="ECO:0000256" key="7">
    <source>
        <dbReference type="ARBA" id="ARBA00022840"/>
    </source>
</evidence>
<keyword evidence="15" id="KW-1185">Reference proteome</keyword>
<evidence type="ECO:0000256" key="11">
    <source>
        <dbReference type="PROSITE-ProRule" id="PRU00781"/>
    </source>
</evidence>
<keyword evidence="4 11" id="KW-0808">Transferase</keyword>
<evidence type="ECO:0000256" key="12">
    <source>
        <dbReference type="SAM" id="MobiDB-lite"/>
    </source>
</evidence>
<comment type="catalytic activity">
    <reaction evidence="1">
        <text>a 1,2-diacyl-sn-glycero-3-phospho-(1D-myo-inositol 4-phosphate) + ATP = a 1,2-diacyl-sn-glycero-3-phospho-(1D-myo-inositol-4,5-bisphosphate) + ADP + H(+)</text>
        <dbReference type="Rhea" id="RHEA:14425"/>
        <dbReference type="ChEBI" id="CHEBI:15378"/>
        <dbReference type="ChEBI" id="CHEBI:30616"/>
        <dbReference type="ChEBI" id="CHEBI:58178"/>
        <dbReference type="ChEBI" id="CHEBI:58456"/>
        <dbReference type="ChEBI" id="CHEBI:456216"/>
        <dbReference type="EC" id="2.7.1.68"/>
    </reaction>
</comment>
<evidence type="ECO:0000313" key="15">
    <source>
        <dbReference type="Proteomes" id="UP000799538"/>
    </source>
</evidence>
<dbReference type="AlphaFoldDB" id="A0A6A6GHU0"/>
<dbReference type="SUPFAM" id="SSF56104">
    <property type="entry name" value="SAICAR synthase-like"/>
    <property type="match status" value="1"/>
</dbReference>
<evidence type="ECO:0000256" key="4">
    <source>
        <dbReference type="ARBA" id="ARBA00022679"/>
    </source>
</evidence>
<evidence type="ECO:0000256" key="6">
    <source>
        <dbReference type="ARBA" id="ARBA00022777"/>
    </source>
</evidence>
<evidence type="ECO:0000256" key="1">
    <source>
        <dbReference type="ARBA" id="ARBA00000444"/>
    </source>
</evidence>
<name>A0A6A6GHU0_9PEZI</name>
<evidence type="ECO:0000256" key="2">
    <source>
        <dbReference type="ARBA" id="ARBA00012172"/>
    </source>
</evidence>
<dbReference type="GO" id="GO:0005886">
    <property type="term" value="C:plasma membrane"/>
    <property type="evidence" value="ECO:0007669"/>
    <property type="project" value="TreeGrafter"/>
</dbReference>